<dbReference type="Pfam" id="PF00651">
    <property type="entry name" value="BTB"/>
    <property type="match status" value="1"/>
</dbReference>
<evidence type="ECO:0000259" key="2">
    <source>
        <dbReference type="PROSITE" id="PS50097"/>
    </source>
</evidence>
<dbReference type="Gene3D" id="3.30.710.10">
    <property type="entry name" value="Potassium Channel Kv1.1, Chain A"/>
    <property type="match status" value="1"/>
</dbReference>
<dbReference type="SUPFAM" id="SSF54695">
    <property type="entry name" value="POZ domain"/>
    <property type="match status" value="1"/>
</dbReference>
<dbReference type="Proteomes" id="UP000284842">
    <property type="component" value="Unassembled WGS sequence"/>
</dbReference>
<dbReference type="SMART" id="SM00225">
    <property type="entry name" value="BTB"/>
    <property type="match status" value="1"/>
</dbReference>
<feature type="domain" description="BTB" evidence="2">
    <location>
        <begin position="44"/>
        <end position="119"/>
    </location>
</feature>
<name>A0A409W7X2_9AGAR</name>
<feature type="region of interest" description="Disordered" evidence="1">
    <location>
        <begin position="1"/>
        <end position="32"/>
    </location>
</feature>
<protein>
    <recommendedName>
        <fullName evidence="2">BTB domain-containing protein</fullName>
    </recommendedName>
</protein>
<proteinExistence type="predicted"/>
<dbReference type="InterPro" id="IPR000210">
    <property type="entry name" value="BTB/POZ_dom"/>
</dbReference>
<evidence type="ECO:0000256" key="1">
    <source>
        <dbReference type="SAM" id="MobiDB-lite"/>
    </source>
</evidence>
<accession>A0A409W7X2</accession>
<dbReference type="OrthoDB" id="3217871at2759"/>
<dbReference type="EMBL" id="NHTK01005738">
    <property type="protein sequence ID" value="PPQ74640.1"/>
    <property type="molecule type" value="Genomic_DNA"/>
</dbReference>
<keyword evidence="4" id="KW-1185">Reference proteome</keyword>
<organism evidence="3 4">
    <name type="scientific">Panaeolus cyanescens</name>
    <dbReference type="NCBI Taxonomy" id="181874"/>
    <lineage>
        <taxon>Eukaryota</taxon>
        <taxon>Fungi</taxon>
        <taxon>Dikarya</taxon>
        <taxon>Basidiomycota</taxon>
        <taxon>Agaricomycotina</taxon>
        <taxon>Agaricomycetes</taxon>
        <taxon>Agaricomycetidae</taxon>
        <taxon>Agaricales</taxon>
        <taxon>Agaricineae</taxon>
        <taxon>Galeropsidaceae</taxon>
        <taxon>Panaeolus</taxon>
    </lineage>
</organism>
<reference evidence="3 4" key="1">
    <citation type="journal article" date="2018" name="Evol. Lett.">
        <title>Horizontal gene cluster transfer increased hallucinogenic mushroom diversity.</title>
        <authorList>
            <person name="Reynolds H.T."/>
            <person name="Vijayakumar V."/>
            <person name="Gluck-Thaler E."/>
            <person name="Korotkin H.B."/>
            <person name="Matheny P.B."/>
            <person name="Slot J.C."/>
        </authorList>
    </citation>
    <scope>NUCLEOTIDE SEQUENCE [LARGE SCALE GENOMIC DNA]</scope>
    <source>
        <strain evidence="3 4">2629</strain>
    </source>
</reference>
<comment type="caution">
    <text evidence="3">The sequence shown here is derived from an EMBL/GenBank/DDBJ whole genome shotgun (WGS) entry which is preliminary data.</text>
</comment>
<dbReference type="AlphaFoldDB" id="A0A409W7X2"/>
<dbReference type="InterPro" id="IPR011333">
    <property type="entry name" value="SKP1/BTB/POZ_sf"/>
</dbReference>
<evidence type="ECO:0000313" key="4">
    <source>
        <dbReference type="Proteomes" id="UP000284842"/>
    </source>
</evidence>
<sequence length="355" mass="39937">MAESTIKSPQKKRRHSEMVADEPEHPGQPTDGPYNRGAIWMDDGNIIIQAGQTQFKVYKYMLLRCSSVFQSIFSLPQPQNGTLDPESVDGCPVVVVHDSPEDIEIILSAIYFAPLGSPTAREAIDFPKVSAYLRLGIKYDITHLRDHAIRCLKAQYPSEMKQKMESLKVKRYINLGDATPFDVINLLHEVGLFSPLPTAYFMAIHKYTNEEIFEHLHKQPPPYAFASTMLRNCIAGRDALAKRVWTSAFTWLRKPGPVSKGCLDPSICGQVVNGLRRAIHPSDPQFTSLVLVETIGTVLEQAGVDNKFCTKCVRDARLLHKISHVFSFYELPSAFRVGNSWNEVNKKDLHQIGVQ</sequence>
<evidence type="ECO:0000313" key="3">
    <source>
        <dbReference type="EMBL" id="PPQ74640.1"/>
    </source>
</evidence>
<feature type="compositionally biased region" description="Basic and acidic residues" evidence="1">
    <location>
        <begin position="16"/>
        <end position="25"/>
    </location>
</feature>
<gene>
    <name evidence="3" type="ORF">CVT24_004234</name>
</gene>
<dbReference type="InParanoid" id="A0A409W7X2"/>
<dbReference type="PROSITE" id="PS50097">
    <property type="entry name" value="BTB"/>
    <property type="match status" value="1"/>
</dbReference>